<name>A0A5B7ILH1_PORTR</name>
<dbReference type="OrthoDB" id="6347579at2759"/>
<reference evidence="1 2" key="1">
    <citation type="submission" date="2019-05" db="EMBL/GenBank/DDBJ databases">
        <title>Another draft genome of Portunus trituberculatus and its Hox gene families provides insights of decapod evolution.</title>
        <authorList>
            <person name="Jeong J.-H."/>
            <person name="Song I."/>
            <person name="Kim S."/>
            <person name="Choi T."/>
            <person name="Kim D."/>
            <person name="Ryu S."/>
            <person name="Kim W."/>
        </authorList>
    </citation>
    <scope>NUCLEOTIDE SEQUENCE [LARGE SCALE GENOMIC DNA]</scope>
    <source>
        <tissue evidence="1">Muscle</tissue>
    </source>
</reference>
<evidence type="ECO:0000313" key="1">
    <source>
        <dbReference type="EMBL" id="MPC81204.1"/>
    </source>
</evidence>
<dbReference type="EMBL" id="VSRR010056266">
    <property type="protein sequence ID" value="MPC81204.1"/>
    <property type="molecule type" value="Genomic_DNA"/>
</dbReference>
<protein>
    <submittedName>
        <fullName evidence="1">Uncharacterized protein</fullName>
    </submittedName>
</protein>
<sequence length="175" mass="18945">MVMVLSRDAFVDTLEDQQVQIYVKQAHPADVQQVLARAIEFEALLYTTAAAVMPYHCFAAQKLPRHHLPAQSTQVQQRRMRCTSSEDTLAGGCASTFSHQGLLRELWMERASPCYLLAAEGRHDGGGKRKQAGSSGYCQAKASPCPVCVKCHSDATALAVGGPSVGRSGQPPMEQ</sequence>
<dbReference type="AlphaFoldDB" id="A0A5B7ILH1"/>
<gene>
    <name evidence="1" type="ORF">E2C01_075811</name>
</gene>
<dbReference type="Proteomes" id="UP000324222">
    <property type="component" value="Unassembled WGS sequence"/>
</dbReference>
<proteinExistence type="predicted"/>
<organism evidence="1 2">
    <name type="scientific">Portunus trituberculatus</name>
    <name type="common">Swimming crab</name>
    <name type="synonym">Neptunus trituberculatus</name>
    <dbReference type="NCBI Taxonomy" id="210409"/>
    <lineage>
        <taxon>Eukaryota</taxon>
        <taxon>Metazoa</taxon>
        <taxon>Ecdysozoa</taxon>
        <taxon>Arthropoda</taxon>
        <taxon>Crustacea</taxon>
        <taxon>Multicrustacea</taxon>
        <taxon>Malacostraca</taxon>
        <taxon>Eumalacostraca</taxon>
        <taxon>Eucarida</taxon>
        <taxon>Decapoda</taxon>
        <taxon>Pleocyemata</taxon>
        <taxon>Brachyura</taxon>
        <taxon>Eubrachyura</taxon>
        <taxon>Portunoidea</taxon>
        <taxon>Portunidae</taxon>
        <taxon>Portuninae</taxon>
        <taxon>Portunus</taxon>
    </lineage>
</organism>
<keyword evidence="2" id="KW-1185">Reference proteome</keyword>
<evidence type="ECO:0000313" key="2">
    <source>
        <dbReference type="Proteomes" id="UP000324222"/>
    </source>
</evidence>
<accession>A0A5B7ILH1</accession>
<comment type="caution">
    <text evidence="1">The sequence shown here is derived from an EMBL/GenBank/DDBJ whole genome shotgun (WGS) entry which is preliminary data.</text>
</comment>